<protein>
    <submittedName>
        <fullName evidence="2">Uncharacterized protein</fullName>
    </submittedName>
</protein>
<dbReference type="AlphaFoldDB" id="A0A3N4HZ97"/>
<gene>
    <name evidence="2" type="ORF">BJ508DRAFT_174110</name>
</gene>
<dbReference type="EMBL" id="ML119731">
    <property type="protein sequence ID" value="RPA77180.1"/>
    <property type="molecule type" value="Genomic_DNA"/>
</dbReference>
<accession>A0A3N4HZ97</accession>
<sequence>MSADLFSIVLHVVDLCKLVRKAFDHSGQVECEEFLLSLQIMEGGILSVQSALQQGLVPVSKRSPLKKWAMLFATNLKEARRILETSKFSTPVHVAYFNVRIRPRLEKAFWKAESRMQMMHFVLAQPGESGRPFEETVSETRTFRQLLTGRDDSSSGRYELECGALLDDPQVGNMMEVAARQQLRCSTFATVEWWQLLVAAIYYCEKVKFETKHRERTSPSSFASHELRVEFFVDIVRILFLVRIMKGHRYFQHDRLAVDKMVEQISTIYDGWIPSSSHLISVDELIRALRIVKDVIPPLEDSPDQETPYQETIIAENLALETGNEAGVTASLNIVSINDGHGLLRVDEVTISHGLRGNMDTRVREFEIPVESSALIPYFWWENSSPHVGIRQGTKDRPFRFCKRTDLLELQNALCGITEIAGFDRNRITMVALDGSFKFLEKLGSNELGENSKPPPSLARRLTGLSAKDKSSQSKQCYKMASVKLWKVGRTPVTNQLPTPPDSLPCTPSTSSTSSTVRRNSTPARQRPDSGLFIQVATSSSHSIGQQFTTAPQSPISPRLSSLRPVSNFSGMSTNSVLSGTSISTSNVYVQDGGRAEAIDAKAPEFILLLCLQDGPQTGRQLYWMLQIERNWEVTDCCNRNRGSVDLCENFNCKSKTITFSSSYIRSQVIVTNGTPPAVSIGEDPHFIGGKEKIDVVRSVAICFNESKDKVKFYRKFIKMKKSLDDQALLSRAHFAALSELEHNHDGQ</sequence>
<evidence type="ECO:0000313" key="3">
    <source>
        <dbReference type="Proteomes" id="UP000275078"/>
    </source>
</evidence>
<dbReference type="Proteomes" id="UP000275078">
    <property type="component" value="Unassembled WGS sequence"/>
</dbReference>
<reference evidence="2 3" key="1">
    <citation type="journal article" date="2018" name="Nat. Ecol. Evol.">
        <title>Pezizomycetes genomes reveal the molecular basis of ectomycorrhizal truffle lifestyle.</title>
        <authorList>
            <person name="Murat C."/>
            <person name="Payen T."/>
            <person name="Noel B."/>
            <person name="Kuo A."/>
            <person name="Morin E."/>
            <person name="Chen J."/>
            <person name="Kohler A."/>
            <person name="Krizsan K."/>
            <person name="Balestrini R."/>
            <person name="Da Silva C."/>
            <person name="Montanini B."/>
            <person name="Hainaut M."/>
            <person name="Levati E."/>
            <person name="Barry K.W."/>
            <person name="Belfiori B."/>
            <person name="Cichocki N."/>
            <person name="Clum A."/>
            <person name="Dockter R.B."/>
            <person name="Fauchery L."/>
            <person name="Guy J."/>
            <person name="Iotti M."/>
            <person name="Le Tacon F."/>
            <person name="Lindquist E.A."/>
            <person name="Lipzen A."/>
            <person name="Malagnac F."/>
            <person name="Mello A."/>
            <person name="Molinier V."/>
            <person name="Miyauchi S."/>
            <person name="Poulain J."/>
            <person name="Riccioni C."/>
            <person name="Rubini A."/>
            <person name="Sitrit Y."/>
            <person name="Splivallo R."/>
            <person name="Traeger S."/>
            <person name="Wang M."/>
            <person name="Zifcakova L."/>
            <person name="Wipf D."/>
            <person name="Zambonelli A."/>
            <person name="Paolocci F."/>
            <person name="Nowrousian M."/>
            <person name="Ottonello S."/>
            <person name="Baldrian P."/>
            <person name="Spatafora J.W."/>
            <person name="Henrissat B."/>
            <person name="Nagy L.G."/>
            <person name="Aury J.M."/>
            <person name="Wincker P."/>
            <person name="Grigoriev I.V."/>
            <person name="Bonfante P."/>
            <person name="Martin F.M."/>
        </authorList>
    </citation>
    <scope>NUCLEOTIDE SEQUENCE [LARGE SCALE GENOMIC DNA]</scope>
    <source>
        <strain evidence="2 3">RN42</strain>
    </source>
</reference>
<keyword evidence="3" id="KW-1185">Reference proteome</keyword>
<proteinExistence type="predicted"/>
<feature type="region of interest" description="Disordered" evidence="1">
    <location>
        <begin position="492"/>
        <end position="528"/>
    </location>
</feature>
<organism evidence="2 3">
    <name type="scientific">Ascobolus immersus RN42</name>
    <dbReference type="NCBI Taxonomy" id="1160509"/>
    <lineage>
        <taxon>Eukaryota</taxon>
        <taxon>Fungi</taxon>
        <taxon>Dikarya</taxon>
        <taxon>Ascomycota</taxon>
        <taxon>Pezizomycotina</taxon>
        <taxon>Pezizomycetes</taxon>
        <taxon>Pezizales</taxon>
        <taxon>Ascobolaceae</taxon>
        <taxon>Ascobolus</taxon>
    </lineage>
</organism>
<name>A0A3N4HZ97_ASCIM</name>
<evidence type="ECO:0000313" key="2">
    <source>
        <dbReference type="EMBL" id="RPA77180.1"/>
    </source>
</evidence>
<evidence type="ECO:0000256" key="1">
    <source>
        <dbReference type="SAM" id="MobiDB-lite"/>
    </source>
</evidence>
<feature type="compositionally biased region" description="Low complexity" evidence="1">
    <location>
        <begin position="504"/>
        <end position="523"/>
    </location>
</feature>